<accession>A0A2T4S5Q8</accession>
<evidence type="ECO:0000313" key="2">
    <source>
        <dbReference type="EMBL" id="PTK45693.1"/>
    </source>
</evidence>
<dbReference type="Proteomes" id="UP000240400">
    <property type="component" value="Unassembled WGS sequence"/>
</dbReference>
<name>A0A2T4S5Q8_9STAP</name>
<dbReference type="PROSITE" id="PS51688">
    <property type="entry name" value="ICA"/>
    <property type="match status" value="1"/>
</dbReference>
<dbReference type="InterPro" id="IPR030392">
    <property type="entry name" value="S74_ICA"/>
</dbReference>
<sequence length="172" mass="19276">MADSNGGEIRATSTTGYNNGNTTYLPVRAAGIKTHSSLAFTNHSDNDVFFGIMPNKTFCFTDVNGYNGGKPAYQSVRAKEYLPGSLEEYKRDIKEWNDDALTSISNAQLYQYNYKNDLADEKKRHGFVIGEDYATPDDFIDGDGVKTYEMIAYCMCAIEQLNEKLEKQINGK</sequence>
<dbReference type="AlphaFoldDB" id="A0A2T4S5Q8"/>
<proteinExistence type="predicted"/>
<organism evidence="2 3">
    <name type="scientific">Staphylococcus nepalensis</name>
    <dbReference type="NCBI Taxonomy" id="214473"/>
    <lineage>
        <taxon>Bacteria</taxon>
        <taxon>Bacillati</taxon>
        <taxon>Bacillota</taxon>
        <taxon>Bacilli</taxon>
        <taxon>Bacillales</taxon>
        <taxon>Staphylococcaceae</taxon>
        <taxon>Staphylococcus</taxon>
    </lineage>
</organism>
<gene>
    <name evidence="2" type="ORF">BUZ61_16185</name>
</gene>
<comment type="caution">
    <text evidence="2">The sequence shown here is derived from an EMBL/GenBank/DDBJ whole genome shotgun (WGS) entry which is preliminary data.</text>
</comment>
<reference evidence="2 3" key="1">
    <citation type="journal article" date="2016" name="Front. Microbiol.">
        <title>Comprehensive Phylogenetic Analysis of Bovine Non-aureus Staphylococci Species Based on Whole-Genome Sequencing.</title>
        <authorList>
            <person name="Naushad S."/>
            <person name="Barkema H.W."/>
            <person name="Luby C."/>
            <person name="Condas L.A."/>
            <person name="Nobrega D.B."/>
            <person name="Carson D.A."/>
            <person name="De Buck J."/>
        </authorList>
    </citation>
    <scope>NUCLEOTIDE SEQUENCE [LARGE SCALE GENOMIC DNA]</scope>
    <source>
        <strain evidence="2 3">SNUC 4337</strain>
    </source>
</reference>
<protein>
    <recommendedName>
        <fullName evidence="1">Peptidase S74 domain-containing protein</fullName>
    </recommendedName>
</protein>
<dbReference type="EMBL" id="PZHR01000601">
    <property type="protein sequence ID" value="PTK45693.1"/>
    <property type="molecule type" value="Genomic_DNA"/>
</dbReference>
<evidence type="ECO:0000313" key="3">
    <source>
        <dbReference type="Proteomes" id="UP000240400"/>
    </source>
</evidence>
<evidence type="ECO:0000259" key="1">
    <source>
        <dbReference type="PROSITE" id="PS51688"/>
    </source>
</evidence>
<dbReference type="Pfam" id="PF13884">
    <property type="entry name" value="Peptidase_S74"/>
    <property type="match status" value="1"/>
</dbReference>
<feature type="domain" description="Peptidase S74" evidence="1">
    <location>
        <begin position="85"/>
        <end position="172"/>
    </location>
</feature>